<comment type="caution">
    <text evidence="11">The sequence shown here is derived from an EMBL/GenBank/DDBJ whole genome shotgun (WGS) entry which is preliminary data.</text>
</comment>
<keyword evidence="6 10" id="KW-0648">Protein biosynthesis</keyword>
<dbReference type="Pfam" id="PF00579">
    <property type="entry name" value="tRNA-synt_1b"/>
    <property type="match status" value="1"/>
</dbReference>
<dbReference type="PRINTS" id="PR01039">
    <property type="entry name" value="TRNASYNTHTRP"/>
</dbReference>
<dbReference type="Proteomes" id="UP001139411">
    <property type="component" value="Unassembled WGS sequence"/>
</dbReference>
<dbReference type="InterPro" id="IPR014729">
    <property type="entry name" value="Rossmann-like_a/b/a_fold"/>
</dbReference>
<dbReference type="GO" id="GO:0005524">
    <property type="term" value="F:ATP binding"/>
    <property type="evidence" value="ECO:0007669"/>
    <property type="project" value="UniProtKB-KW"/>
</dbReference>
<organism evidence="11 12">
    <name type="scientific">Dyadobacter chenhuakuii</name>
    <dbReference type="NCBI Taxonomy" id="2909339"/>
    <lineage>
        <taxon>Bacteria</taxon>
        <taxon>Pseudomonadati</taxon>
        <taxon>Bacteroidota</taxon>
        <taxon>Cytophagia</taxon>
        <taxon>Cytophagales</taxon>
        <taxon>Spirosomataceae</taxon>
        <taxon>Dyadobacter</taxon>
    </lineage>
</organism>
<evidence type="ECO:0000256" key="3">
    <source>
        <dbReference type="ARBA" id="ARBA00022598"/>
    </source>
</evidence>
<sequence>MARILTGIQSSGRPHLGNILGAIVPAIELSRNPDNESFFFIADLHSLTTLKSGLQRQEFVRAIAATWLAFGFDYKKNVFWRQSRVQEHTELAWYLNCFTPFPMLSNATSFKEKSEKLFDVNAGLFTYPVLQAADILLYDANIIPVGKDQKQHLEMTKDIASKFNQSVGETILALPQPQIDERMMTIPGLDGMKMSKSYNNYIDIFLPEKELKKVLKKIRSDSEGLEEPKNPEKDITFKLYSLIASESDVATMRQNYLNGGYGYGHAKQALLECMLEKFAEPRRIFNYYMENEQELEAILVAGETKARAIAQETIAKVRKVLGFSS</sequence>
<dbReference type="Gene3D" id="3.40.50.620">
    <property type="entry name" value="HUPs"/>
    <property type="match status" value="1"/>
</dbReference>
<dbReference type="FunFam" id="1.10.240.10:FF:000005">
    <property type="entry name" value="Tryptophan--tRNA ligase"/>
    <property type="match status" value="1"/>
</dbReference>
<dbReference type="EC" id="6.1.1.2" evidence="2 9"/>
<protein>
    <recommendedName>
        <fullName evidence="2 9">Tryptophan--tRNA ligase</fullName>
        <ecNumber evidence="2 9">6.1.1.2</ecNumber>
    </recommendedName>
</protein>
<dbReference type="CDD" id="cd00806">
    <property type="entry name" value="TrpRS_core"/>
    <property type="match status" value="1"/>
</dbReference>
<dbReference type="SUPFAM" id="SSF52374">
    <property type="entry name" value="Nucleotidylyl transferase"/>
    <property type="match status" value="1"/>
</dbReference>
<accession>A0A9X1QCZ9</accession>
<name>A0A9X1QCZ9_9BACT</name>
<evidence type="ECO:0000256" key="8">
    <source>
        <dbReference type="ARBA" id="ARBA00049929"/>
    </source>
</evidence>
<dbReference type="RefSeq" id="WP_235176966.1">
    <property type="nucleotide sequence ID" value="NZ_JAKFFV010000003.1"/>
</dbReference>
<dbReference type="InterPro" id="IPR050203">
    <property type="entry name" value="Trp-tRNA_synthetase"/>
</dbReference>
<evidence type="ECO:0000256" key="7">
    <source>
        <dbReference type="ARBA" id="ARBA00023146"/>
    </source>
</evidence>
<dbReference type="GO" id="GO:0005829">
    <property type="term" value="C:cytosol"/>
    <property type="evidence" value="ECO:0007669"/>
    <property type="project" value="TreeGrafter"/>
</dbReference>
<dbReference type="Gene3D" id="1.10.240.10">
    <property type="entry name" value="Tyrosyl-Transfer RNA Synthetase"/>
    <property type="match status" value="1"/>
</dbReference>
<proteinExistence type="inferred from homology"/>
<comment type="similarity">
    <text evidence="1 10">Belongs to the class-I aminoacyl-tRNA synthetase family.</text>
</comment>
<dbReference type="NCBIfam" id="TIGR00233">
    <property type="entry name" value="trpS"/>
    <property type="match status" value="1"/>
</dbReference>
<evidence type="ECO:0000256" key="6">
    <source>
        <dbReference type="ARBA" id="ARBA00022917"/>
    </source>
</evidence>
<comment type="catalytic activity">
    <reaction evidence="8">
        <text>tRNA(Trp) + L-tryptophan + ATP = L-tryptophyl-tRNA(Trp) + AMP + diphosphate + H(+)</text>
        <dbReference type="Rhea" id="RHEA:24080"/>
        <dbReference type="Rhea" id="RHEA-COMP:9671"/>
        <dbReference type="Rhea" id="RHEA-COMP:9705"/>
        <dbReference type="ChEBI" id="CHEBI:15378"/>
        <dbReference type="ChEBI" id="CHEBI:30616"/>
        <dbReference type="ChEBI" id="CHEBI:33019"/>
        <dbReference type="ChEBI" id="CHEBI:57912"/>
        <dbReference type="ChEBI" id="CHEBI:78442"/>
        <dbReference type="ChEBI" id="CHEBI:78535"/>
        <dbReference type="ChEBI" id="CHEBI:456215"/>
        <dbReference type="EC" id="6.1.1.2"/>
    </reaction>
</comment>
<keyword evidence="5 10" id="KW-0067">ATP-binding</keyword>
<keyword evidence="7 10" id="KW-0030">Aminoacyl-tRNA synthetase</keyword>
<evidence type="ECO:0000256" key="2">
    <source>
        <dbReference type="ARBA" id="ARBA00013161"/>
    </source>
</evidence>
<dbReference type="PANTHER" id="PTHR43766">
    <property type="entry name" value="TRYPTOPHAN--TRNA LIGASE, MITOCHONDRIAL"/>
    <property type="match status" value="1"/>
</dbReference>
<dbReference type="GO" id="GO:0004830">
    <property type="term" value="F:tryptophan-tRNA ligase activity"/>
    <property type="evidence" value="ECO:0007669"/>
    <property type="project" value="UniProtKB-UniRule"/>
</dbReference>
<evidence type="ECO:0000313" key="12">
    <source>
        <dbReference type="Proteomes" id="UP001139411"/>
    </source>
</evidence>
<dbReference type="AlphaFoldDB" id="A0A9X1QCZ9"/>
<dbReference type="InterPro" id="IPR002306">
    <property type="entry name" value="Trp-tRNA-ligase"/>
</dbReference>
<evidence type="ECO:0000256" key="5">
    <source>
        <dbReference type="ARBA" id="ARBA00022840"/>
    </source>
</evidence>
<evidence type="ECO:0000256" key="4">
    <source>
        <dbReference type="ARBA" id="ARBA00022741"/>
    </source>
</evidence>
<evidence type="ECO:0000256" key="9">
    <source>
        <dbReference type="NCBIfam" id="TIGR00233"/>
    </source>
</evidence>
<evidence type="ECO:0000313" key="11">
    <source>
        <dbReference type="EMBL" id="MCF2497554.1"/>
    </source>
</evidence>
<evidence type="ECO:0000256" key="10">
    <source>
        <dbReference type="RuleBase" id="RU363036"/>
    </source>
</evidence>
<evidence type="ECO:0000256" key="1">
    <source>
        <dbReference type="ARBA" id="ARBA00005594"/>
    </source>
</evidence>
<dbReference type="GO" id="GO:0006436">
    <property type="term" value="P:tryptophanyl-tRNA aminoacylation"/>
    <property type="evidence" value="ECO:0007669"/>
    <property type="project" value="UniProtKB-UniRule"/>
</dbReference>
<gene>
    <name evidence="11" type="primary">trpS</name>
    <name evidence="11" type="ORF">L0661_04505</name>
</gene>
<reference evidence="11" key="1">
    <citation type="submission" date="2022-01" db="EMBL/GenBank/DDBJ databases">
        <title>Novel species in genus Dyadobacter.</title>
        <authorList>
            <person name="Ma C."/>
        </authorList>
    </citation>
    <scope>NUCLEOTIDE SEQUENCE</scope>
    <source>
        <strain evidence="11">CY357</strain>
    </source>
</reference>
<keyword evidence="4 10" id="KW-0547">Nucleotide-binding</keyword>
<dbReference type="InterPro" id="IPR002305">
    <property type="entry name" value="aa-tRNA-synth_Ic"/>
</dbReference>
<dbReference type="PANTHER" id="PTHR43766:SF1">
    <property type="entry name" value="TRYPTOPHAN--TRNA LIGASE, MITOCHONDRIAL"/>
    <property type="match status" value="1"/>
</dbReference>
<dbReference type="EMBL" id="JAKFFV010000003">
    <property type="protein sequence ID" value="MCF2497554.1"/>
    <property type="molecule type" value="Genomic_DNA"/>
</dbReference>
<keyword evidence="3 10" id="KW-0436">Ligase</keyword>